<keyword evidence="1" id="KW-1133">Transmembrane helix</keyword>
<reference evidence="2 3" key="1">
    <citation type="journal article" date="2012" name="J. Bacteriol.">
        <title>Draft Genome Sequence of the Purple Photosynthetic Bacterium Phaeospirillum molischianum DSM120, a Particularly Versatile Bacterium.</title>
        <authorList>
            <person name="Duquesne K."/>
            <person name="Prima V."/>
            <person name="Ji B."/>
            <person name="Rouy Z."/>
            <person name="Medigue C."/>
            <person name="Talla E."/>
            <person name="Sturgis J.N."/>
        </authorList>
    </citation>
    <scope>NUCLEOTIDE SEQUENCE [LARGE SCALE GENOMIC DNA]</scope>
    <source>
        <strain evidence="3">DSM120</strain>
    </source>
</reference>
<comment type="caution">
    <text evidence="2">The sequence shown here is derived from an EMBL/GenBank/DDBJ whole genome shotgun (WGS) entry which is preliminary data.</text>
</comment>
<dbReference type="eggNOG" id="ENOG5033APD">
    <property type="taxonomic scope" value="Bacteria"/>
</dbReference>
<sequence>MTWLNHQISSGFAVELIVALMLVEGLALVWWHGRTGQGPAPTDFAATLVSGVCLMMALRSGLVGDGPTWIGGWLIAALIAHLTDLVRRWRS</sequence>
<dbReference type="RefSeq" id="WP_002727455.1">
    <property type="nucleotide sequence ID" value="NZ_CAHP01000014.1"/>
</dbReference>
<gene>
    <name evidence="2" type="ORF">PHAMO_210356</name>
</gene>
<proteinExistence type="predicted"/>
<accession>H8FR57</accession>
<evidence type="ECO:0000313" key="2">
    <source>
        <dbReference type="EMBL" id="CCG40845.1"/>
    </source>
</evidence>
<keyword evidence="1" id="KW-0472">Membrane</keyword>
<dbReference type="Proteomes" id="UP000004169">
    <property type="component" value="Unassembled WGS sequence"/>
</dbReference>
<protein>
    <submittedName>
        <fullName evidence="2">Uncharacterized protein</fullName>
    </submittedName>
</protein>
<dbReference type="AlphaFoldDB" id="H8FR57"/>
<keyword evidence="3" id="KW-1185">Reference proteome</keyword>
<feature type="transmembrane region" description="Helical" evidence="1">
    <location>
        <begin position="12"/>
        <end position="32"/>
    </location>
</feature>
<feature type="transmembrane region" description="Helical" evidence="1">
    <location>
        <begin position="44"/>
        <end position="62"/>
    </location>
</feature>
<name>H8FR57_MAGML</name>
<evidence type="ECO:0000313" key="3">
    <source>
        <dbReference type="Proteomes" id="UP000004169"/>
    </source>
</evidence>
<dbReference type="OrthoDB" id="8005151at2"/>
<evidence type="ECO:0000256" key="1">
    <source>
        <dbReference type="SAM" id="Phobius"/>
    </source>
</evidence>
<feature type="transmembrane region" description="Helical" evidence="1">
    <location>
        <begin position="68"/>
        <end position="86"/>
    </location>
</feature>
<organism evidence="2 3">
    <name type="scientific">Magnetospirillum molischianum DSM 120</name>
    <dbReference type="NCBI Taxonomy" id="1150626"/>
    <lineage>
        <taxon>Bacteria</taxon>
        <taxon>Pseudomonadati</taxon>
        <taxon>Pseudomonadota</taxon>
        <taxon>Alphaproteobacteria</taxon>
        <taxon>Rhodospirillales</taxon>
        <taxon>Rhodospirillaceae</taxon>
        <taxon>Magnetospirillum</taxon>
    </lineage>
</organism>
<keyword evidence="1" id="KW-0812">Transmembrane</keyword>
<dbReference type="EMBL" id="CAHP01000014">
    <property type="protein sequence ID" value="CCG40845.1"/>
    <property type="molecule type" value="Genomic_DNA"/>
</dbReference>